<dbReference type="PANTHER" id="PTHR14517">
    <property type="entry name" value="RIB43A-RELATED"/>
    <property type="match status" value="1"/>
</dbReference>
<reference evidence="10" key="1">
    <citation type="journal article" date="2023" name="Insect Mol. Biol.">
        <title>Genome sequencing provides insights into the evolution of gene families encoding plant cell wall-degrading enzymes in longhorned beetles.</title>
        <authorList>
            <person name="Shin N.R."/>
            <person name="Okamura Y."/>
            <person name="Kirsch R."/>
            <person name="Pauchet Y."/>
        </authorList>
    </citation>
    <scope>NUCLEOTIDE SEQUENCE</scope>
    <source>
        <strain evidence="10">MMC_N1</strain>
    </source>
</reference>
<keyword evidence="11" id="KW-1185">Reference proteome</keyword>
<keyword evidence="8" id="KW-0966">Cell projection</keyword>
<keyword evidence="4" id="KW-0282">Flagellum</keyword>
<keyword evidence="6" id="KW-0969">Cilium</keyword>
<evidence type="ECO:0000313" key="10">
    <source>
        <dbReference type="EMBL" id="KAJ8969452.1"/>
    </source>
</evidence>
<evidence type="ECO:0000256" key="8">
    <source>
        <dbReference type="ARBA" id="ARBA00023273"/>
    </source>
</evidence>
<evidence type="ECO:0000256" key="3">
    <source>
        <dbReference type="ARBA" id="ARBA00022490"/>
    </source>
</evidence>
<accession>A0ABQ9J025</accession>
<evidence type="ECO:0000256" key="5">
    <source>
        <dbReference type="ARBA" id="ARBA00023054"/>
    </source>
</evidence>
<dbReference type="PANTHER" id="PTHR14517:SF6">
    <property type="entry name" value="RE41410P"/>
    <property type="match status" value="1"/>
</dbReference>
<comment type="subunit">
    <text evidence="9">Microtubule inner protein component of sperm flagellar doublet microtubules.</text>
</comment>
<evidence type="ECO:0008006" key="12">
    <source>
        <dbReference type="Google" id="ProtNLM"/>
    </source>
</evidence>
<evidence type="ECO:0000256" key="7">
    <source>
        <dbReference type="ARBA" id="ARBA00023212"/>
    </source>
</evidence>
<protein>
    <recommendedName>
        <fullName evidence="12">RIB43A-like with coiled-coils protein 2</fullName>
    </recommendedName>
</protein>
<comment type="caution">
    <text evidence="10">The sequence shown here is derived from an EMBL/GenBank/DDBJ whole genome shotgun (WGS) entry which is preliminary data.</text>
</comment>
<dbReference type="InterPro" id="IPR008805">
    <property type="entry name" value="RIB43A"/>
</dbReference>
<dbReference type="Proteomes" id="UP001162164">
    <property type="component" value="Unassembled WGS sequence"/>
</dbReference>
<proteinExistence type="inferred from homology"/>
<keyword evidence="3" id="KW-0963">Cytoplasm</keyword>
<evidence type="ECO:0000256" key="2">
    <source>
        <dbReference type="ARBA" id="ARBA00006875"/>
    </source>
</evidence>
<evidence type="ECO:0000256" key="4">
    <source>
        <dbReference type="ARBA" id="ARBA00022846"/>
    </source>
</evidence>
<name>A0ABQ9J025_9CUCU</name>
<evidence type="ECO:0000256" key="9">
    <source>
        <dbReference type="ARBA" id="ARBA00046435"/>
    </source>
</evidence>
<keyword evidence="7" id="KW-0206">Cytoskeleton</keyword>
<evidence type="ECO:0000256" key="6">
    <source>
        <dbReference type="ARBA" id="ARBA00023069"/>
    </source>
</evidence>
<evidence type="ECO:0000256" key="1">
    <source>
        <dbReference type="ARBA" id="ARBA00004611"/>
    </source>
</evidence>
<comment type="subcellular location">
    <subcellularLocation>
        <location evidence="1">Cytoplasm</location>
        <location evidence="1">Cytoskeleton</location>
        <location evidence="1">Flagellum axoneme</location>
    </subcellularLocation>
</comment>
<gene>
    <name evidence="10" type="ORF">NQ317_014600</name>
</gene>
<dbReference type="EMBL" id="JAPWTJ010001800">
    <property type="protein sequence ID" value="KAJ8969452.1"/>
    <property type="molecule type" value="Genomic_DNA"/>
</dbReference>
<organism evidence="10 11">
    <name type="scientific">Molorchus minor</name>
    <dbReference type="NCBI Taxonomy" id="1323400"/>
    <lineage>
        <taxon>Eukaryota</taxon>
        <taxon>Metazoa</taxon>
        <taxon>Ecdysozoa</taxon>
        <taxon>Arthropoda</taxon>
        <taxon>Hexapoda</taxon>
        <taxon>Insecta</taxon>
        <taxon>Pterygota</taxon>
        <taxon>Neoptera</taxon>
        <taxon>Endopterygota</taxon>
        <taxon>Coleoptera</taxon>
        <taxon>Polyphaga</taxon>
        <taxon>Cucujiformia</taxon>
        <taxon>Chrysomeloidea</taxon>
        <taxon>Cerambycidae</taxon>
        <taxon>Lamiinae</taxon>
        <taxon>Monochamini</taxon>
        <taxon>Molorchus</taxon>
    </lineage>
</organism>
<comment type="similarity">
    <text evidence="2">Belongs to the RIB43A family.</text>
</comment>
<sequence>MLNFQLTTDRDRREAAALEQRKQFEEERKKRIFNPRQRLIGVDLNILERQIEEKRQRDLEQKNIDRIFEEQRIKDDEVALALERKEQAERQKIVTEISNFRKNYQKFEDRREYDLNDPNLIKKQIPPRLYDEDPRLGMSSCQKFEGEDLQNEQRSKIQREEVKAWLDQQVMEKNSIEQKEAEDAYKAAIIARDQRALELDRMEKECRKKLQEACVRFNKALADEKLCQKQKE</sequence>
<dbReference type="Pfam" id="PF05914">
    <property type="entry name" value="RIB43A"/>
    <property type="match status" value="1"/>
</dbReference>
<keyword evidence="5" id="KW-0175">Coiled coil</keyword>
<evidence type="ECO:0000313" key="11">
    <source>
        <dbReference type="Proteomes" id="UP001162164"/>
    </source>
</evidence>